<keyword evidence="3" id="KW-1003">Cell membrane</keyword>
<evidence type="ECO:0000256" key="3">
    <source>
        <dbReference type="ARBA" id="ARBA00022475"/>
    </source>
</evidence>
<comment type="subcellular location">
    <subcellularLocation>
        <location evidence="1 7">Cell membrane</location>
        <topology evidence="1 7">Multi-pass membrane protein</topology>
    </subcellularLocation>
</comment>
<evidence type="ECO:0000256" key="4">
    <source>
        <dbReference type="ARBA" id="ARBA00022692"/>
    </source>
</evidence>
<evidence type="ECO:0000259" key="8">
    <source>
        <dbReference type="PROSITE" id="PS50928"/>
    </source>
</evidence>
<feature type="transmembrane region" description="Helical" evidence="7">
    <location>
        <begin position="230"/>
        <end position="254"/>
    </location>
</feature>
<organism evidence="9 10">
    <name type="scientific">Fervidicella metallireducens AeB</name>
    <dbReference type="NCBI Taxonomy" id="1403537"/>
    <lineage>
        <taxon>Bacteria</taxon>
        <taxon>Bacillati</taxon>
        <taxon>Bacillota</taxon>
        <taxon>Clostridia</taxon>
        <taxon>Eubacteriales</taxon>
        <taxon>Clostridiaceae</taxon>
        <taxon>Fervidicella</taxon>
    </lineage>
</organism>
<feature type="transmembrane region" description="Helical" evidence="7">
    <location>
        <begin position="274"/>
        <end position="298"/>
    </location>
</feature>
<dbReference type="Gene3D" id="1.10.3720.10">
    <property type="entry name" value="MetI-like"/>
    <property type="match status" value="1"/>
</dbReference>
<dbReference type="Proteomes" id="UP000019681">
    <property type="component" value="Unassembled WGS sequence"/>
</dbReference>
<dbReference type="GO" id="GO:0055085">
    <property type="term" value="P:transmembrane transport"/>
    <property type="evidence" value="ECO:0007669"/>
    <property type="project" value="InterPro"/>
</dbReference>
<feature type="transmembrane region" description="Helical" evidence="7">
    <location>
        <begin position="100"/>
        <end position="121"/>
    </location>
</feature>
<evidence type="ECO:0000256" key="7">
    <source>
        <dbReference type="RuleBase" id="RU363032"/>
    </source>
</evidence>
<dbReference type="Pfam" id="PF00528">
    <property type="entry name" value="BPD_transp_1"/>
    <property type="match status" value="1"/>
</dbReference>
<dbReference type="GO" id="GO:0005886">
    <property type="term" value="C:plasma membrane"/>
    <property type="evidence" value="ECO:0007669"/>
    <property type="project" value="UniProtKB-SubCell"/>
</dbReference>
<proteinExistence type="inferred from homology"/>
<dbReference type="SUPFAM" id="SSF161098">
    <property type="entry name" value="MetI-like"/>
    <property type="match status" value="1"/>
</dbReference>
<evidence type="ECO:0000256" key="6">
    <source>
        <dbReference type="ARBA" id="ARBA00023136"/>
    </source>
</evidence>
<dbReference type="PANTHER" id="PTHR43163">
    <property type="entry name" value="DIPEPTIDE TRANSPORT SYSTEM PERMEASE PROTEIN DPPB-RELATED"/>
    <property type="match status" value="1"/>
</dbReference>
<accession>A0A017RTN7</accession>
<evidence type="ECO:0000313" key="10">
    <source>
        <dbReference type="Proteomes" id="UP000019681"/>
    </source>
</evidence>
<dbReference type="Pfam" id="PF19300">
    <property type="entry name" value="BPD_transp_1_N"/>
    <property type="match status" value="1"/>
</dbReference>
<dbReference type="InterPro" id="IPR035906">
    <property type="entry name" value="MetI-like_sf"/>
</dbReference>
<dbReference type="STRING" id="1403537.Q428_11260"/>
<keyword evidence="10" id="KW-1185">Reference proteome</keyword>
<feature type="transmembrane region" description="Helical" evidence="7">
    <location>
        <begin position="133"/>
        <end position="155"/>
    </location>
</feature>
<sequence length="306" mass="33331">MLNYILKRIFASIITLWVVVTVTFFLMRAIPGGPFDGEKALPPQVKANLEAKFGLDKPVSEQYAMYMKNLLKGQLGPSMKYEGRTVNDVISYSFPATAKLGLVAVSFSVVLGILFGIAAALNQGKWQDSASLVVSTIGVTVPSYVLSTFLIYIFAVKLGVLPAIGFDGPEYYIMPAIAIGLHSLAVVTRLTRSSILDVIRQDYIRTAKAKGMSRQVVIYKHALRNALIPVVTYLGPLIAGVLTGSFVVESIFSIPGLGREFVTSISNRDYTTTLGVTVFYSSLLIGMNFLVDLLYAVIDPRIKLEG</sequence>
<dbReference type="InterPro" id="IPR000515">
    <property type="entry name" value="MetI-like"/>
</dbReference>
<comment type="caution">
    <text evidence="9">The sequence shown here is derived from an EMBL/GenBank/DDBJ whole genome shotgun (WGS) entry which is preliminary data.</text>
</comment>
<reference evidence="9 10" key="1">
    <citation type="journal article" date="2014" name="Genome Announc.">
        <title>Draft Genome Sequence of Fervidicella metallireducens Strain AeBT, an Iron-Reducing Thermoanaerobe from the Great Artesian Basin.</title>
        <authorList>
            <person name="Patel B.K."/>
        </authorList>
    </citation>
    <scope>NUCLEOTIDE SEQUENCE [LARGE SCALE GENOMIC DNA]</scope>
    <source>
        <strain evidence="9 10">AeB</strain>
    </source>
</reference>
<keyword evidence="4 7" id="KW-0812">Transmembrane</keyword>
<evidence type="ECO:0000313" key="9">
    <source>
        <dbReference type="EMBL" id="EYE87824.1"/>
    </source>
</evidence>
<keyword evidence="6 7" id="KW-0472">Membrane</keyword>
<gene>
    <name evidence="9" type="ORF">Q428_11260</name>
</gene>
<dbReference type="PANTHER" id="PTHR43163:SF6">
    <property type="entry name" value="DIPEPTIDE TRANSPORT SYSTEM PERMEASE PROTEIN DPPB-RELATED"/>
    <property type="match status" value="1"/>
</dbReference>
<dbReference type="EMBL" id="AZQP01000037">
    <property type="protein sequence ID" value="EYE87824.1"/>
    <property type="molecule type" value="Genomic_DNA"/>
</dbReference>
<name>A0A017RTN7_9CLOT</name>
<dbReference type="InterPro" id="IPR045621">
    <property type="entry name" value="BPD_transp_1_N"/>
</dbReference>
<dbReference type="AlphaFoldDB" id="A0A017RTN7"/>
<keyword evidence="5 7" id="KW-1133">Transmembrane helix</keyword>
<comment type="similarity">
    <text evidence="7">Belongs to the binding-protein-dependent transport system permease family.</text>
</comment>
<dbReference type="PROSITE" id="PS50928">
    <property type="entry name" value="ABC_TM1"/>
    <property type="match status" value="1"/>
</dbReference>
<feature type="transmembrane region" description="Helical" evidence="7">
    <location>
        <begin position="9"/>
        <end position="30"/>
    </location>
</feature>
<dbReference type="RefSeq" id="WP_035380796.1">
    <property type="nucleotide sequence ID" value="NZ_AZQP01000037.1"/>
</dbReference>
<dbReference type="CDD" id="cd06261">
    <property type="entry name" value="TM_PBP2"/>
    <property type="match status" value="1"/>
</dbReference>
<protein>
    <submittedName>
        <fullName evidence="9">Peptide ABC transporter permease</fullName>
    </submittedName>
</protein>
<keyword evidence="2 7" id="KW-0813">Transport</keyword>
<evidence type="ECO:0000256" key="2">
    <source>
        <dbReference type="ARBA" id="ARBA00022448"/>
    </source>
</evidence>
<feature type="transmembrane region" description="Helical" evidence="7">
    <location>
        <begin position="171"/>
        <end position="191"/>
    </location>
</feature>
<evidence type="ECO:0000256" key="1">
    <source>
        <dbReference type="ARBA" id="ARBA00004651"/>
    </source>
</evidence>
<dbReference type="OrthoDB" id="9773221at2"/>
<evidence type="ECO:0000256" key="5">
    <source>
        <dbReference type="ARBA" id="ARBA00022989"/>
    </source>
</evidence>
<feature type="domain" description="ABC transmembrane type-1" evidence="8">
    <location>
        <begin position="94"/>
        <end position="295"/>
    </location>
</feature>